<organism evidence="2 3">
    <name type="scientific">Cladorrhinum samala</name>
    <dbReference type="NCBI Taxonomy" id="585594"/>
    <lineage>
        <taxon>Eukaryota</taxon>
        <taxon>Fungi</taxon>
        <taxon>Dikarya</taxon>
        <taxon>Ascomycota</taxon>
        <taxon>Pezizomycotina</taxon>
        <taxon>Sordariomycetes</taxon>
        <taxon>Sordariomycetidae</taxon>
        <taxon>Sordariales</taxon>
        <taxon>Podosporaceae</taxon>
        <taxon>Cladorrhinum</taxon>
    </lineage>
</organism>
<evidence type="ECO:0000313" key="3">
    <source>
        <dbReference type="Proteomes" id="UP001321749"/>
    </source>
</evidence>
<reference evidence="2" key="2">
    <citation type="submission" date="2023-06" db="EMBL/GenBank/DDBJ databases">
        <authorList>
            <consortium name="Lawrence Berkeley National Laboratory"/>
            <person name="Mondo S.J."/>
            <person name="Hensen N."/>
            <person name="Bonometti L."/>
            <person name="Westerberg I."/>
            <person name="Brannstrom I.O."/>
            <person name="Guillou S."/>
            <person name="Cros-Aarteil S."/>
            <person name="Calhoun S."/>
            <person name="Haridas S."/>
            <person name="Kuo A."/>
            <person name="Pangilinan J."/>
            <person name="Riley R."/>
            <person name="Labutti K."/>
            <person name="Andreopoulos B."/>
            <person name="Lipzen A."/>
            <person name="Chen C."/>
            <person name="Yanf M."/>
            <person name="Daum C."/>
            <person name="Ng V."/>
            <person name="Clum A."/>
            <person name="Steindorff A."/>
            <person name="Ohm R."/>
            <person name="Martin F."/>
            <person name="Silar P."/>
            <person name="Natvig D."/>
            <person name="Lalanne C."/>
            <person name="Gautier V."/>
            <person name="Ament-Velasquez S.L."/>
            <person name="Kruys A."/>
            <person name="Hutchinson M.I."/>
            <person name="Powell A.J."/>
            <person name="Barry K."/>
            <person name="Miller A.N."/>
            <person name="Grigoriev I.V."/>
            <person name="Debuchy R."/>
            <person name="Gladieux P."/>
            <person name="Thoren M.H."/>
            <person name="Johannesson H."/>
        </authorList>
    </citation>
    <scope>NUCLEOTIDE SEQUENCE</scope>
    <source>
        <strain evidence="2">PSN324</strain>
    </source>
</reference>
<comment type="caution">
    <text evidence="2">The sequence shown here is derived from an EMBL/GenBank/DDBJ whole genome shotgun (WGS) entry which is preliminary data.</text>
</comment>
<dbReference type="EMBL" id="MU864974">
    <property type="protein sequence ID" value="KAK4462284.1"/>
    <property type="molecule type" value="Genomic_DNA"/>
</dbReference>
<dbReference type="PRINTS" id="PR00368">
    <property type="entry name" value="FADPNR"/>
</dbReference>
<feature type="domain" description="FAD/NAD(P)-binding" evidence="1">
    <location>
        <begin position="53"/>
        <end position="345"/>
    </location>
</feature>
<protein>
    <submittedName>
        <fullName evidence="2">Apoptosis-inducing factor 2</fullName>
    </submittedName>
</protein>
<evidence type="ECO:0000259" key="1">
    <source>
        <dbReference type="Pfam" id="PF07992"/>
    </source>
</evidence>
<keyword evidence="3" id="KW-1185">Reference proteome</keyword>
<dbReference type="AlphaFoldDB" id="A0AAV9HQE9"/>
<dbReference type="PANTHER" id="PTHR43735">
    <property type="entry name" value="APOPTOSIS-INDUCING FACTOR 1"/>
    <property type="match status" value="1"/>
</dbReference>
<dbReference type="Pfam" id="PF07992">
    <property type="entry name" value="Pyr_redox_2"/>
    <property type="match status" value="1"/>
</dbReference>
<dbReference type="PRINTS" id="PR00469">
    <property type="entry name" value="PNDRDTASEII"/>
</dbReference>
<reference evidence="2" key="1">
    <citation type="journal article" date="2023" name="Mol. Phylogenet. Evol.">
        <title>Genome-scale phylogeny and comparative genomics of the fungal order Sordariales.</title>
        <authorList>
            <person name="Hensen N."/>
            <person name="Bonometti L."/>
            <person name="Westerberg I."/>
            <person name="Brannstrom I.O."/>
            <person name="Guillou S."/>
            <person name="Cros-Aarteil S."/>
            <person name="Calhoun S."/>
            <person name="Haridas S."/>
            <person name="Kuo A."/>
            <person name="Mondo S."/>
            <person name="Pangilinan J."/>
            <person name="Riley R."/>
            <person name="LaButti K."/>
            <person name="Andreopoulos B."/>
            <person name="Lipzen A."/>
            <person name="Chen C."/>
            <person name="Yan M."/>
            <person name="Daum C."/>
            <person name="Ng V."/>
            <person name="Clum A."/>
            <person name="Steindorff A."/>
            <person name="Ohm R.A."/>
            <person name="Martin F."/>
            <person name="Silar P."/>
            <person name="Natvig D.O."/>
            <person name="Lalanne C."/>
            <person name="Gautier V."/>
            <person name="Ament-Velasquez S.L."/>
            <person name="Kruys A."/>
            <person name="Hutchinson M.I."/>
            <person name="Powell A.J."/>
            <person name="Barry K."/>
            <person name="Miller A.N."/>
            <person name="Grigoriev I.V."/>
            <person name="Debuchy R."/>
            <person name="Gladieux P."/>
            <person name="Hiltunen Thoren M."/>
            <person name="Johannesson H."/>
        </authorList>
    </citation>
    <scope>NUCLEOTIDE SEQUENCE</scope>
    <source>
        <strain evidence="2">PSN324</strain>
    </source>
</reference>
<evidence type="ECO:0000313" key="2">
    <source>
        <dbReference type="EMBL" id="KAK4462284.1"/>
    </source>
</evidence>
<dbReference type="GO" id="GO:0005737">
    <property type="term" value="C:cytoplasm"/>
    <property type="evidence" value="ECO:0007669"/>
    <property type="project" value="TreeGrafter"/>
</dbReference>
<sequence length="452" mass="48961">MQRIRKSVLFLKLVGYGVRTYYNSAVRRTISAKLAAWLASAPNPNITDADITNIVIVGAAFSGYYAARILATSLPRNGLYRIIVVEPNSHFNFTWVFPRFCVVEGHEHKAFIPYSAEFFSQGPKDLVSWVRDRVETVKKECVVLRSGNEIRYDYLIIATGSTVPGGLPSRAGGEDREGGIERLRAMQARIKNANHLVVAGGGAAGVEVATDAKDHYPDKSVTLVHSRQALMHRFSSGLQAGTADAMTRLGVEVILGEKVDPGSADGNFITLSSGRKIKCDCFINCTGQKPASGVIAELAPHTLTESGHIRVKPTLQIDDDSLPNVYVAGDVAGAHARNPNSRIAARQGEIAADNIVLAIRGKAPSRTYKEEWGDEVIKLTLGLDRSITQFWDGTEELLFPNKDTDLALMCDGAWTALGAKPFEDTGVYTGWAETPTASLKSHSTTPSKMGNA</sequence>
<dbReference type="Gene3D" id="3.50.50.100">
    <property type="match status" value="1"/>
</dbReference>
<gene>
    <name evidence="2" type="ORF">QBC42DRAFT_305674</name>
</gene>
<dbReference type="InterPro" id="IPR036188">
    <property type="entry name" value="FAD/NAD-bd_sf"/>
</dbReference>
<dbReference type="InterPro" id="IPR023753">
    <property type="entry name" value="FAD/NAD-binding_dom"/>
</dbReference>
<proteinExistence type="predicted"/>
<name>A0AAV9HQE9_9PEZI</name>
<dbReference type="GO" id="GO:0004174">
    <property type="term" value="F:electron-transferring-flavoprotein dehydrogenase activity"/>
    <property type="evidence" value="ECO:0007669"/>
    <property type="project" value="TreeGrafter"/>
</dbReference>
<accession>A0AAV9HQE9</accession>
<dbReference type="SUPFAM" id="SSF51905">
    <property type="entry name" value="FAD/NAD(P)-binding domain"/>
    <property type="match status" value="1"/>
</dbReference>
<dbReference type="GO" id="GO:0050660">
    <property type="term" value="F:flavin adenine dinucleotide binding"/>
    <property type="evidence" value="ECO:0007669"/>
    <property type="project" value="TreeGrafter"/>
</dbReference>
<dbReference type="PANTHER" id="PTHR43735:SF5">
    <property type="entry name" value="FAD_NAD(P)-BINDING DOMAIN-CONTAINING PROTEIN"/>
    <property type="match status" value="1"/>
</dbReference>
<dbReference type="Proteomes" id="UP001321749">
    <property type="component" value="Unassembled WGS sequence"/>
</dbReference>